<name>A0A8M1KP86_CLUHA</name>
<evidence type="ECO:0000313" key="3">
    <source>
        <dbReference type="Proteomes" id="UP000515152"/>
    </source>
</evidence>
<dbReference type="CTD" id="504040"/>
<dbReference type="CDD" id="cd22967">
    <property type="entry name" value="DD_AK7"/>
    <property type="match status" value="1"/>
</dbReference>
<dbReference type="InterPro" id="IPR007858">
    <property type="entry name" value="Dpy-30_motif"/>
</dbReference>
<sequence length="739" mass="84883">MFSPAARHSDERCIKLGCRFYISMFPGVVIATTVNNMAHEDNHRIQRSKRVFINNVDIYASNYIGKFLSASYIGSTLEEATDDFEEEDLSPRNPGQQKVKPGGYKIVGTIRDQSDSKKCIYTSEEYHQLDRNKLLKQMLECDVIIYNITEYADQIEEASWAVKALHEKMDTFFSPKTFILVSTVMTWALSKPVDALDLAIPFTDEDYRRRRPHPSFKQHINAEKLVVKLGKTKSSQFSTYVVASGLQYGMGEQVFHFFFKASWLGEIPKVPIFGEASALPTIHINDLASVILNLIDHKPMQQYIVAVDDSYNTNEDIVKTISSTLGPGRTAVVPAEEAFLVRELTQTYIDLLSVNLRFEAVFIKERLNIRWVSEAGLIENIEHVVEEYKQTRGLLPIRICVLGPPAVGKSTIAQKICRHYKLHHVRLRDTISETIAHLESLIHVDNPDEESADMASGAQEQLDTLKDNMEQNGGRLDDQYVIKIIRDKLKSKPCQNQGFVLDGFPKTYDQAKELFNGKIEPEDMPRSYLSVFVVEFIFPLDATDAFLKDRVLHLPEKEVEGSSYTRERFPHRLSNYRDNNTEDETVLNYFDELNIQAESFEITSVDDMDYLVVTERIVKRVGPSQNYGPTTKELQEAERTRTEARLKKEAEQKAEMERLEAEEAAQREARWEEWSRQLEEVKRQENELLEEQSLPLRSYLTQHVMPTLTQGLIECCGTRPYDPIDFLAEYLLQNNPDVE</sequence>
<dbReference type="InterPro" id="IPR000850">
    <property type="entry name" value="Adenylat/UMP-CMP_kin"/>
</dbReference>
<proteinExistence type="predicted"/>
<reference evidence="4" key="1">
    <citation type="submission" date="2025-08" db="UniProtKB">
        <authorList>
            <consortium name="RefSeq"/>
        </authorList>
    </citation>
    <scope>IDENTIFICATION</scope>
</reference>
<evidence type="ECO:0000256" key="2">
    <source>
        <dbReference type="SAM" id="Coils"/>
    </source>
</evidence>
<keyword evidence="4" id="KW-0808">Transferase</keyword>
<dbReference type="GO" id="GO:0005524">
    <property type="term" value="F:ATP binding"/>
    <property type="evidence" value="ECO:0007669"/>
    <property type="project" value="InterPro"/>
</dbReference>
<keyword evidence="2" id="KW-0175">Coiled coil</keyword>
<dbReference type="Proteomes" id="UP000515152">
    <property type="component" value="Chromosome 14"/>
</dbReference>
<keyword evidence="4" id="KW-0418">Kinase</keyword>
<dbReference type="AlphaFoldDB" id="A0A8M1KP86"/>
<dbReference type="GO" id="GO:0019205">
    <property type="term" value="F:nucleobase-containing compound kinase activity"/>
    <property type="evidence" value="ECO:0007669"/>
    <property type="project" value="InterPro"/>
</dbReference>
<dbReference type="InterPro" id="IPR047499">
    <property type="entry name" value="DD_AK7"/>
</dbReference>
<dbReference type="OrthoDB" id="10262413at2759"/>
<accession>A0A8M1KP86</accession>
<dbReference type="Pfam" id="PF05186">
    <property type="entry name" value="Dpy-30"/>
    <property type="match status" value="1"/>
</dbReference>
<protein>
    <submittedName>
        <fullName evidence="4">Adenylate kinase 7 isoform X3</fullName>
    </submittedName>
</protein>
<evidence type="ECO:0000256" key="1">
    <source>
        <dbReference type="ARBA" id="ARBA00022741"/>
    </source>
</evidence>
<dbReference type="GeneID" id="105908224"/>
<keyword evidence="1" id="KW-0547">Nucleotide-binding</keyword>
<dbReference type="Pfam" id="PF00406">
    <property type="entry name" value="ADK"/>
    <property type="match status" value="1"/>
</dbReference>
<feature type="coiled-coil region" evidence="2">
    <location>
        <begin position="632"/>
        <end position="691"/>
    </location>
</feature>
<organism evidence="3 4">
    <name type="scientific">Clupea harengus</name>
    <name type="common">Atlantic herring</name>
    <dbReference type="NCBI Taxonomy" id="7950"/>
    <lineage>
        <taxon>Eukaryota</taxon>
        <taxon>Metazoa</taxon>
        <taxon>Chordata</taxon>
        <taxon>Craniata</taxon>
        <taxon>Vertebrata</taxon>
        <taxon>Euteleostomi</taxon>
        <taxon>Actinopterygii</taxon>
        <taxon>Neopterygii</taxon>
        <taxon>Teleostei</taxon>
        <taxon>Clupei</taxon>
        <taxon>Clupeiformes</taxon>
        <taxon>Clupeoidei</taxon>
        <taxon>Clupeidae</taxon>
        <taxon>Clupea</taxon>
    </lineage>
</organism>
<evidence type="ECO:0000313" key="4">
    <source>
        <dbReference type="RefSeq" id="XP_042565692.1"/>
    </source>
</evidence>
<dbReference type="RefSeq" id="XP_042565692.1">
    <property type="nucleotide sequence ID" value="XM_042709758.1"/>
</dbReference>
<keyword evidence="3" id="KW-1185">Reference proteome</keyword>
<dbReference type="GO" id="GO:0006139">
    <property type="term" value="P:nucleobase-containing compound metabolic process"/>
    <property type="evidence" value="ECO:0007669"/>
    <property type="project" value="InterPro"/>
</dbReference>
<dbReference type="PANTHER" id="PTHR23359">
    <property type="entry name" value="NUCLEOTIDE KINASE"/>
    <property type="match status" value="1"/>
</dbReference>
<dbReference type="CDD" id="cd01428">
    <property type="entry name" value="ADK"/>
    <property type="match status" value="1"/>
</dbReference>
<gene>
    <name evidence="4" type="primary">ak7b</name>
</gene>